<evidence type="ECO:0000256" key="2">
    <source>
        <dbReference type="ARBA" id="ARBA00023002"/>
    </source>
</evidence>
<protein>
    <submittedName>
        <fullName evidence="4">Acetoacetyl-CoA reductase</fullName>
    </submittedName>
</protein>
<proteinExistence type="inferred from homology"/>
<dbReference type="RefSeq" id="WP_057840444.1">
    <property type="nucleotide sequence ID" value="NZ_LLXZ01000218.1"/>
</dbReference>
<dbReference type="InterPro" id="IPR002347">
    <property type="entry name" value="SDR_fam"/>
</dbReference>
<dbReference type="PRINTS" id="PR00080">
    <property type="entry name" value="SDRFAMILY"/>
</dbReference>
<accession>A0A0R3KMW4</accession>
<dbReference type="FunFam" id="3.40.50.720:FF:000173">
    <property type="entry name" value="3-oxoacyl-[acyl-carrier protein] reductase"/>
    <property type="match status" value="1"/>
</dbReference>
<dbReference type="GO" id="GO:0042619">
    <property type="term" value="P:poly-hydroxybutyrate biosynthetic process"/>
    <property type="evidence" value="ECO:0007669"/>
    <property type="project" value="InterPro"/>
</dbReference>
<dbReference type="PRINTS" id="PR00081">
    <property type="entry name" value="GDHRDH"/>
</dbReference>
<evidence type="ECO:0000313" key="4">
    <source>
        <dbReference type="EMBL" id="KRQ94309.1"/>
    </source>
</evidence>
<dbReference type="InterPro" id="IPR011283">
    <property type="entry name" value="Acetoacetyl-CoA_reductase"/>
</dbReference>
<keyword evidence="2" id="KW-0560">Oxidoreductase</keyword>
<dbReference type="NCBIfam" id="NF009464">
    <property type="entry name" value="PRK12824.1"/>
    <property type="match status" value="1"/>
</dbReference>
<dbReference type="Gene3D" id="3.40.50.720">
    <property type="entry name" value="NAD(P)-binding Rossmann-like Domain"/>
    <property type="match status" value="1"/>
</dbReference>
<dbReference type="NCBIfam" id="NF009466">
    <property type="entry name" value="PRK12826.1-2"/>
    <property type="match status" value="1"/>
</dbReference>
<dbReference type="InterPro" id="IPR050259">
    <property type="entry name" value="SDR"/>
</dbReference>
<dbReference type="PANTHER" id="PTHR42879:SF2">
    <property type="entry name" value="3-OXOACYL-[ACYL-CARRIER-PROTEIN] REDUCTASE FABG"/>
    <property type="match status" value="1"/>
</dbReference>
<evidence type="ECO:0000313" key="5">
    <source>
        <dbReference type="Proteomes" id="UP000050863"/>
    </source>
</evidence>
<dbReference type="SUPFAM" id="SSF51735">
    <property type="entry name" value="NAD(P)-binding Rossmann-fold domains"/>
    <property type="match status" value="1"/>
</dbReference>
<dbReference type="InterPro" id="IPR020904">
    <property type="entry name" value="Sc_DH/Rdtase_CS"/>
</dbReference>
<dbReference type="SMART" id="SM00822">
    <property type="entry name" value="PKS_KR"/>
    <property type="match status" value="1"/>
</dbReference>
<dbReference type="Proteomes" id="UP000050863">
    <property type="component" value="Unassembled WGS sequence"/>
</dbReference>
<reference evidence="4 5" key="1">
    <citation type="submission" date="2014-03" db="EMBL/GenBank/DDBJ databases">
        <title>Bradyrhizobium valentinum sp. nov., isolated from effective nodules of Lupinus mariae-josephae, a lupine endemic of basic-lime soils in Eastern Spain.</title>
        <authorList>
            <person name="Duran D."/>
            <person name="Rey L."/>
            <person name="Navarro A."/>
            <person name="Busquets A."/>
            <person name="Imperial J."/>
            <person name="Ruiz-Argueso T."/>
        </authorList>
    </citation>
    <scope>NUCLEOTIDE SEQUENCE [LARGE SCALE GENOMIC DNA]</scope>
    <source>
        <strain evidence="4 5">PAC68</strain>
    </source>
</reference>
<sequence length="241" mass="25244">MARVALVTGGTRGIGAAISKALKAAGYKVAASYAGNDAAAEKFKSETGIPVYKWDVSSFDACAEGIKKVEADVGPVDVLVNNAGITKDGAFHKMTLDQWNAVINTNLGSLFNMTRPVIEGMRARKFGRIINISSINGQKGQFGQVNYSAAKAGDIGFTKALALENAKGGVTVNAICPGYINTEMVQAVPKDVLEKSILPLIPVNRLGEPEEIARAVVFLAADEASGITGSTMTINGGQYMT</sequence>
<dbReference type="InterPro" id="IPR036291">
    <property type="entry name" value="NAD(P)-bd_dom_sf"/>
</dbReference>
<comment type="similarity">
    <text evidence="1">Belongs to the short-chain dehydrogenases/reductases (SDR) family.</text>
</comment>
<dbReference type="GO" id="GO:0032787">
    <property type="term" value="P:monocarboxylic acid metabolic process"/>
    <property type="evidence" value="ECO:0007669"/>
    <property type="project" value="UniProtKB-ARBA"/>
</dbReference>
<evidence type="ECO:0000259" key="3">
    <source>
        <dbReference type="SMART" id="SM00822"/>
    </source>
</evidence>
<name>A0A0R3KMW4_9BRAD</name>
<keyword evidence="5" id="KW-1185">Reference proteome</keyword>
<dbReference type="InterPro" id="IPR057326">
    <property type="entry name" value="KR_dom"/>
</dbReference>
<dbReference type="AlphaFoldDB" id="A0A0R3KMW4"/>
<dbReference type="EMBL" id="LLXZ01000218">
    <property type="protein sequence ID" value="KRQ94309.1"/>
    <property type="molecule type" value="Genomic_DNA"/>
</dbReference>
<dbReference type="GO" id="GO:0018454">
    <property type="term" value="F:acetoacetyl-CoA reductase activity"/>
    <property type="evidence" value="ECO:0007669"/>
    <property type="project" value="InterPro"/>
</dbReference>
<dbReference type="NCBIfam" id="TIGR01829">
    <property type="entry name" value="AcAcCoA_reduct"/>
    <property type="match status" value="1"/>
</dbReference>
<dbReference type="PROSITE" id="PS00061">
    <property type="entry name" value="ADH_SHORT"/>
    <property type="match status" value="1"/>
</dbReference>
<dbReference type="Pfam" id="PF13561">
    <property type="entry name" value="adh_short_C2"/>
    <property type="match status" value="1"/>
</dbReference>
<feature type="domain" description="Ketoreductase" evidence="3">
    <location>
        <begin position="3"/>
        <end position="178"/>
    </location>
</feature>
<organism evidence="4 5">
    <name type="scientific">Bradyrhizobium jicamae</name>
    <dbReference type="NCBI Taxonomy" id="280332"/>
    <lineage>
        <taxon>Bacteria</taxon>
        <taxon>Pseudomonadati</taxon>
        <taxon>Pseudomonadota</taxon>
        <taxon>Alphaproteobacteria</taxon>
        <taxon>Hyphomicrobiales</taxon>
        <taxon>Nitrobacteraceae</taxon>
        <taxon>Bradyrhizobium</taxon>
    </lineage>
</organism>
<dbReference type="PANTHER" id="PTHR42879">
    <property type="entry name" value="3-OXOACYL-(ACYL-CARRIER-PROTEIN) REDUCTASE"/>
    <property type="match status" value="1"/>
</dbReference>
<comment type="caution">
    <text evidence="4">The sequence shown here is derived from an EMBL/GenBank/DDBJ whole genome shotgun (WGS) entry which is preliminary data.</text>
</comment>
<dbReference type="GO" id="GO:0005737">
    <property type="term" value="C:cytoplasm"/>
    <property type="evidence" value="ECO:0007669"/>
    <property type="project" value="InterPro"/>
</dbReference>
<evidence type="ECO:0000256" key="1">
    <source>
        <dbReference type="ARBA" id="ARBA00006484"/>
    </source>
</evidence>
<dbReference type="OrthoDB" id="9804774at2"/>
<gene>
    <name evidence="4" type="ORF">CQ12_18215</name>
</gene>
<dbReference type="CDD" id="cd05333">
    <property type="entry name" value="BKR_SDR_c"/>
    <property type="match status" value="1"/>
</dbReference>
<dbReference type="STRING" id="280332.CQ12_18215"/>